<comment type="caution">
    <text evidence="5">The sequence shown here is derived from an EMBL/GenBank/DDBJ whole genome shotgun (WGS) entry which is preliminary data.</text>
</comment>
<dbReference type="Proteomes" id="UP000436088">
    <property type="component" value="Unassembled WGS sequence"/>
</dbReference>
<dbReference type="PANTHER" id="PTHR46266:SF1">
    <property type="entry name" value="TRANSCRIPTION FACTOR MYC1"/>
    <property type="match status" value="1"/>
</dbReference>
<gene>
    <name evidence="5" type="ORF">F3Y22_tig00016563pilonHSYRG00161</name>
</gene>
<name>A0A6A3BXI7_HIBSY</name>
<reference evidence="5" key="1">
    <citation type="submission" date="2019-09" db="EMBL/GenBank/DDBJ databases">
        <title>Draft genome information of white flower Hibiscus syriacus.</title>
        <authorList>
            <person name="Kim Y.-M."/>
        </authorList>
    </citation>
    <scope>NUCLEOTIDE SEQUENCE [LARGE SCALE GENOMIC DNA]</scope>
    <source>
        <strain evidence="5">YM2019G1</strain>
    </source>
</reference>
<keyword evidence="2" id="KW-0010">Activator</keyword>
<dbReference type="AlphaFoldDB" id="A0A6A3BXI7"/>
<accession>A0A6A3BXI7</accession>
<dbReference type="EMBL" id="VEPZ02000636">
    <property type="protein sequence ID" value="KAE8721314.1"/>
    <property type="molecule type" value="Genomic_DNA"/>
</dbReference>
<keyword evidence="1" id="KW-0805">Transcription regulation</keyword>
<protein>
    <submittedName>
        <fullName evidence="5">LRR receptor-like serine/threonine-protein kinase</fullName>
    </submittedName>
</protein>
<evidence type="ECO:0000313" key="6">
    <source>
        <dbReference type="Proteomes" id="UP000436088"/>
    </source>
</evidence>
<dbReference type="PANTHER" id="PTHR46266">
    <property type="entry name" value="TRANSCRIPTION FACTOR TT8"/>
    <property type="match status" value="1"/>
</dbReference>
<sequence length="321" mass="36084">MANAAINHLGGVLENLTKQLAVAVRSIQWSYAIFWELQWGGYYNGDIKTRKTVQALELKADKIGLHGSEQLRELYNSLLEGETDQNKRPSAAFLPEDLFNTEWYYLICTLFVFDAGQGLPGKSLESGETMWLCNAQYADSKIFCRSLLAKVPEDPNLHQHVKASLLDFLKPVCSEKSSSAHHNADDDKDPICAKVNHEIVDFLDLENLYSPTKEIKFEKFNEFQGSINGDFDIGSPDVCSNGGEQNHQMDDSSMLEDAKGVASQVQSWHLMMTLVFEKRPHFFQAVPLMHAGNSFRSLKGNGRKDCLRKLENDDDDDADAV</sequence>
<evidence type="ECO:0000256" key="2">
    <source>
        <dbReference type="ARBA" id="ARBA00023159"/>
    </source>
</evidence>
<dbReference type="InterPro" id="IPR025610">
    <property type="entry name" value="MYC/MYB_N"/>
</dbReference>
<proteinExistence type="predicted"/>
<keyword evidence="6" id="KW-1185">Reference proteome</keyword>
<evidence type="ECO:0000313" key="5">
    <source>
        <dbReference type="EMBL" id="KAE8721314.1"/>
    </source>
</evidence>
<evidence type="ECO:0000259" key="4">
    <source>
        <dbReference type="Pfam" id="PF14215"/>
    </source>
</evidence>
<dbReference type="GO" id="GO:0016301">
    <property type="term" value="F:kinase activity"/>
    <property type="evidence" value="ECO:0007669"/>
    <property type="project" value="UniProtKB-KW"/>
</dbReference>
<keyword evidence="3" id="KW-0804">Transcription</keyword>
<evidence type="ECO:0000256" key="1">
    <source>
        <dbReference type="ARBA" id="ARBA00023015"/>
    </source>
</evidence>
<organism evidence="5 6">
    <name type="scientific">Hibiscus syriacus</name>
    <name type="common">Rose of Sharon</name>
    <dbReference type="NCBI Taxonomy" id="106335"/>
    <lineage>
        <taxon>Eukaryota</taxon>
        <taxon>Viridiplantae</taxon>
        <taxon>Streptophyta</taxon>
        <taxon>Embryophyta</taxon>
        <taxon>Tracheophyta</taxon>
        <taxon>Spermatophyta</taxon>
        <taxon>Magnoliopsida</taxon>
        <taxon>eudicotyledons</taxon>
        <taxon>Gunneridae</taxon>
        <taxon>Pentapetalae</taxon>
        <taxon>rosids</taxon>
        <taxon>malvids</taxon>
        <taxon>Malvales</taxon>
        <taxon>Malvaceae</taxon>
        <taxon>Malvoideae</taxon>
        <taxon>Hibiscus</taxon>
    </lineage>
</organism>
<feature type="domain" description="Transcription factor MYC/MYB N-terminal" evidence="4">
    <location>
        <begin position="16"/>
        <end position="150"/>
    </location>
</feature>
<evidence type="ECO:0000256" key="3">
    <source>
        <dbReference type="ARBA" id="ARBA00023163"/>
    </source>
</evidence>
<dbReference type="Pfam" id="PF14215">
    <property type="entry name" value="bHLH-MYC_N"/>
    <property type="match status" value="1"/>
</dbReference>